<dbReference type="GO" id="GO:0030639">
    <property type="term" value="P:polyketide biosynthetic process"/>
    <property type="evidence" value="ECO:0007669"/>
    <property type="project" value="UniProtKB-ARBA"/>
</dbReference>
<evidence type="ECO:0000256" key="5">
    <source>
        <dbReference type="PROSITE-ProRule" id="PRU01363"/>
    </source>
</evidence>
<feature type="region of interest" description="C-terminal hotdog fold" evidence="5">
    <location>
        <begin position="1114"/>
        <end position="1268"/>
    </location>
</feature>
<evidence type="ECO:0000259" key="9">
    <source>
        <dbReference type="PROSITE" id="PS52019"/>
    </source>
</evidence>
<feature type="region of interest" description="Disordered" evidence="6">
    <location>
        <begin position="268"/>
        <end position="287"/>
    </location>
</feature>
<dbReference type="PROSITE" id="PS00012">
    <property type="entry name" value="PHOSPHOPANTETHEINE"/>
    <property type="match status" value="1"/>
</dbReference>
<dbReference type="GO" id="GO:0006633">
    <property type="term" value="P:fatty acid biosynthetic process"/>
    <property type="evidence" value="ECO:0007669"/>
    <property type="project" value="TreeGrafter"/>
</dbReference>
<dbReference type="Gene3D" id="3.40.50.720">
    <property type="entry name" value="NAD(P)-binding Rossmann-like Domain"/>
    <property type="match status" value="1"/>
</dbReference>
<evidence type="ECO:0000259" key="8">
    <source>
        <dbReference type="PROSITE" id="PS52004"/>
    </source>
</evidence>
<dbReference type="SMART" id="SM00826">
    <property type="entry name" value="PKS_DH"/>
    <property type="match status" value="1"/>
</dbReference>
<dbReference type="InterPro" id="IPR013968">
    <property type="entry name" value="PKS_KR"/>
</dbReference>
<dbReference type="InterPro" id="IPR011032">
    <property type="entry name" value="GroES-like_sf"/>
</dbReference>
<evidence type="ECO:0000256" key="4">
    <source>
        <dbReference type="ARBA" id="ARBA00023268"/>
    </source>
</evidence>
<dbReference type="InterPro" id="IPR020841">
    <property type="entry name" value="PKS_Beta-ketoAc_synthase_dom"/>
</dbReference>
<dbReference type="Gene3D" id="3.40.366.10">
    <property type="entry name" value="Malonyl-Coenzyme A Acyl Carrier Protein, domain 2"/>
    <property type="match status" value="1"/>
</dbReference>
<accession>A0AAN8ESP0</accession>
<dbReference type="PANTHER" id="PTHR43775:SF29">
    <property type="entry name" value="ASPERFURANONE POLYKETIDE SYNTHASE AFOG-RELATED"/>
    <property type="match status" value="1"/>
</dbReference>
<dbReference type="Pfam" id="PF16197">
    <property type="entry name" value="KAsynt_C_assoc"/>
    <property type="match status" value="1"/>
</dbReference>
<dbReference type="InterPro" id="IPR049552">
    <property type="entry name" value="PKS_DH_N"/>
</dbReference>
<dbReference type="InterPro" id="IPR032821">
    <property type="entry name" value="PKS_assoc"/>
</dbReference>
<dbReference type="Gene3D" id="3.30.70.3290">
    <property type="match status" value="1"/>
</dbReference>
<dbReference type="InterPro" id="IPR014031">
    <property type="entry name" value="Ketoacyl_synth_C"/>
</dbReference>
<dbReference type="InterPro" id="IPR006162">
    <property type="entry name" value="Ppantetheine_attach_site"/>
</dbReference>
<dbReference type="InterPro" id="IPR016036">
    <property type="entry name" value="Malonyl_transacylase_ACP-bd"/>
</dbReference>
<gene>
    <name evidence="10" type="ORF">OHC33_001071</name>
</gene>
<dbReference type="InterPro" id="IPR036736">
    <property type="entry name" value="ACP-like_sf"/>
</dbReference>
<dbReference type="InterPro" id="IPR042104">
    <property type="entry name" value="PKS_dehydratase_sf"/>
</dbReference>
<dbReference type="SMART" id="SM00829">
    <property type="entry name" value="PKS_ER"/>
    <property type="match status" value="1"/>
</dbReference>
<dbReference type="InterPro" id="IPR009081">
    <property type="entry name" value="PP-bd_ACP"/>
</dbReference>
<dbReference type="Proteomes" id="UP001316803">
    <property type="component" value="Unassembled WGS sequence"/>
</dbReference>
<dbReference type="InterPro" id="IPR049551">
    <property type="entry name" value="PKS_DH_C"/>
</dbReference>
<protein>
    <submittedName>
        <fullName evidence="10">Type I Iterative PKS</fullName>
    </submittedName>
</protein>
<reference evidence="10 11" key="1">
    <citation type="submission" date="2022-12" db="EMBL/GenBank/DDBJ databases">
        <title>Genomic features and morphological characterization of a novel Knufia sp. strain isolated from spacecraft assembly facility.</title>
        <authorList>
            <person name="Teixeira M."/>
            <person name="Chander A.M."/>
            <person name="Stajich J.E."/>
            <person name="Venkateswaran K."/>
        </authorList>
    </citation>
    <scope>NUCLEOTIDE SEQUENCE [LARGE SCALE GENOMIC DNA]</scope>
    <source>
        <strain evidence="10 11">FJI-L2-BK-P2</strain>
    </source>
</reference>
<dbReference type="SMART" id="SM00822">
    <property type="entry name" value="PKS_KR"/>
    <property type="match status" value="1"/>
</dbReference>
<dbReference type="SMART" id="SM00825">
    <property type="entry name" value="PKS_KS"/>
    <property type="match status" value="1"/>
</dbReference>
<dbReference type="InterPro" id="IPR020806">
    <property type="entry name" value="PKS_PP-bd"/>
</dbReference>
<dbReference type="InterPro" id="IPR016039">
    <property type="entry name" value="Thiolase-like"/>
</dbReference>
<dbReference type="SMART" id="SM00827">
    <property type="entry name" value="PKS_AT"/>
    <property type="match status" value="1"/>
</dbReference>
<dbReference type="InterPro" id="IPR016035">
    <property type="entry name" value="Acyl_Trfase/lysoPLipase"/>
</dbReference>
<dbReference type="SUPFAM" id="SSF53901">
    <property type="entry name" value="Thiolase-like"/>
    <property type="match status" value="1"/>
</dbReference>
<keyword evidence="3" id="KW-0808">Transferase</keyword>
<dbReference type="SMART" id="SM00823">
    <property type="entry name" value="PKS_PP"/>
    <property type="match status" value="1"/>
</dbReference>
<feature type="active site" description="Proton donor; for dehydratase activity" evidence="5">
    <location>
        <position position="1181"/>
    </location>
</feature>
<dbReference type="InterPro" id="IPR049900">
    <property type="entry name" value="PKS_mFAS_DH"/>
</dbReference>
<dbReference type="Gene3D" id="3.90.180.10">
    <property type="entry name" value="Medium-chain alcohol dehydrogenases, catalytic domain"/>
    <property type="match status" value="1"/>
</dbReference>
<dbReference type="Pfam" id="PF21089">
    <property type="entry name" value="PKS_DH_N"/>
    <property type="match status" value="1"/>
</dbReference>
<dbReference type="InterPro" id="IPR014043">
    <property type="entry name" value="Acyl_transferase_dom"/>
</dbReference>
<dbReference type="Pfam" id="PF02801">
    <property type="entry name" value="Ketoacyl-synt_C"/>
    <property type="match status" value="1"/>
</dbReference>
<comment type="caution">
    <text evidence="10">The sequence shown here is derived from an EMBL/GenBank/DDBJ whole genome shotgun (WGS) entry which is preliminary data.</text>
</comment>
<feature type="compositionally biased region" description="Low complexity" evidence="6">
    <location>
        <begin position="467"/>
        <end position="479"/>
    </location>
</feature>
<dbReference type="InterPro" id="IPR020807">
    <property type="entry name" value="PKS_DH"/>
</dbReference>
<sequence>MEDKIEPIAIVGLSCRFPGDGSTPGGLWDMMSEARRGHSKIPADRFNADTWYHPNHDRRGAVNAKDGFFLKEDVSLFDAPFFSITSKEASGMDPMQRLLLEVSYETFENAGVAVDQLIGSKTSVFCGCFTGDYDLLSNHDIFNHAPNAATGTGRAMLSNRVSWFFDLRGASFTVDTACSSSLYALHSACQSLRLGESKQALVTGSNLVLYPSMMHSLTNMHFLSPDGICHSFDDRANGYARGEAIGGLLLKPLKQALADGDTIRAVIRGSGANQDGKTPGITQPSPESQADLIQFTYAEAGLDLKDTSYFEAHGTGTALGDPMELSAIGRTFGRARDSQQTPLYVGSIKTNIGHTEGCSGLAGVIKSVLSLERGLIPPNAGFEKLNPKLKLNEWKLALPQGLMSWPTPGQRRVSVNSFGYGGANAHVILDDAYHYLKQRGLEGNHNTMVDEDSTSDSGISLNDSETPSGSDDGSSPSKKLFCFSTQDQDGISRTASSYRAFLQEKMASKVKGSIEDTTYLEDLAYTLASRRRTFDCRSYATADSLASLTAAMDNGLPKMKRAAKDSNIMFICTGQGAQWAQMGRELLDHPVFRAATQESQRFLESNGCAWNVFEELNQEPGQSRIDSPEFSQPICTVLQISLITLLRHWGIMPKATVGHSSGEIAAAFAAGYLSHADSIKAAYFRGVYSADVDNRIGDRKGVMMAAGVSEEDAQTLIKEVTSGVAVVACINSPSSVTLSGDESAIAELEALLKAQNKFARRLKVKTAYHSPHMEVIAEDYLKAMGDIKTLPGNGAVMFSSVSGRLATSSELDASYWVRNMVGAVRFSDAVTQLLGHTESKGRRKIPIKWTGAIEVGPHEALKGPVNQVMAAVDSKLSVNVTYCSLLLRGKDAESTALDAAGKLWSTGHTIDLSRVNGQDRRLTKSKVTADLPPYSWNHTKGFWYEPRMTTNKRFKKEPRTDLLGAPIDNQNDLEPHWRNILRIPENPWMADHNITGTILYPGAGMIIMAIEAALQLAASGKPLQGVLVEDVFFGRGLRIPSAEEAVETSLSMKPHDVIPNCYTWALYSLPPGSDNWTQNSSGRVSLVYKQEGQDIDSEWQHHRSVYEQIKTTSEKEVNIEKFYKDLTDIGMNYGPLFRNLVDAKAAVGTHKAHGVVAIPDTLSNMPHNFEYPHLIHPATLDAIFHLLFVGFTAGEPMREAAVPIKMSKLYISADCPQGAGSKYYGYTEGTLIKGRDLEGDLVMSDESWSEPKLIISIAAREVSSSDDNYSAANSSVEFKRTARPVWKEDFDFMTTTDAENFVRDHALNALPEYVEPCDAQLTLMLDHACHKHADIKALFLLDQVNTAMKSILLKYAPKKEGELRFRECVVSSQDGGLLEALQADLELQGVTITYKKIDPSLSALEQGLSPEAYNYNVIAALDVQDAIRFTHPTLAQNAKVLIVSEKSALAATFEARPSKSILNGHESQLFIENESTAITVVSTGYKDAVKPIVDEILILKRPDASQSVVEAIEKLVDRLSTLNIKTTVAGLEAATGLQGKGVISFMEAEKPLTTVFTSGELELFKQLIAGSPYMLWITRGGQLITEQSLPFAATTGMLRTVRTEVPQIRLPHLDIAATTPLEHNSTIDLITKVFNATINEAISNPEMEFAEQAGKVKICRVVTDHDMDRELELFSDNARPDMAPLHQHGRPLRLQNRGHGPDGVNWIDDEEVQVAVGASEVEVKVDAVPITKQDVSALVNGGTLGRFATGTITRVGTEAGEFPEGQQVVVMKEDCYRTHLRQDKSLVWKAPASLSPETSATYPLVYAGALHVLNRVARISSGDKVLVEAAHTSTGQALVHLARMRNIQVYAIASQASHSTLADVGLPEDRVFDQSGSWASRVRRQAGTFDIILSSSSGRELLDLCSLTAEGGRMVDMSADGDISHLDAAIFKRNVSYTHIDFEYLLDGSGQSLLSRQIPAVLEMLESGAVGLLPQKTFSISELSQATEALNTAGSNSTVFSAVFDDGASVPVQPELPACLKLNEHGTYILSGGLGGLGANIAETMFQAGARHIVFLSRNGATTPAHQRLLDGLRDRGCKAEAMKCDITDENQMKRLQETATSEQWQIKGCMQLAMVLRDSVLENMTYDKWLGATQCKIPGTFNLHTYMPHDMDFFICLSSVVSVIGNTGQANYAAGNSYIDGLCNLRRQQGLPATSLNIGLVSDATHFTADFTIEDFLNLYGHLVPVQVTDKEINIAIAAAMKGQTANGVEVPPQVVIGIRGDLDREGGLTSLWPNDRKFDHRALPPSASGTGSVQLKTLLAKAGTAGEAAEAVEDMLKSNVAVSMGSTADNVDVDKPLHSSGIDSLKAVEVRNWLFREAKADLSIFDILSPTPLKKFAVMVVSKSKYVSEQVAEGAVKEMKE</sequence>
<evidence type="ECO:0000313" key="11">
    <source>
        <dbReference type="Proteomes" id="UP001316803"/>
    </source>
</evidence>
<feature type="compositionally biased region" description="Polar residues" evidence="6">
    <location>
        <begin position="455"/>
        <end position="466"/>
    </location>
</feature>
<dbReference type="Pfam" id="PF08659">
    <property type="entry name" value="KR"/>
    <property type="match status" value="1"/>
</dbReference>
<dbReference type="SUPFAM" id="SSF52151">
    <property type="entry name" value="FabD/lysophospholipase-like"/>
    <property type="match status" value="1"/>
</dbReference>
<dbReference type="Gene3D" id="1.10.1200.10">
    <property type="entry name" value="ACP-like"/>
    <property type="match status" value="1"/>
</dbReference>
<proteinExistence type="predicted"/>
<dbReference type="InterPro" id="IPR020843">
    <property type="entry name" value="ER"/>
</dbReference>
<dbReference type="GO" id="GO:0016491">
    <property type="term" value="F:oxidoreductase activity"/>
    <property type="evidence" value="ECO:0007669"/>
    <property type="project" value="InterPro"/>
</dbReference>
<dbReference type="CDD" id="cd05195">
    <property type="entry name" value="enoyl_red"/>
    <property type="match status" value="1"/>
</dbReference>
<dbReference type="SUPFAM" id="SSF51735">
    <property type="entry name" value="NAD(P)-binding Rossmann-fold domains"/>
    <property type="match status" value="2"/>
</dbReference>
<dbReference type="Pfam" id="PF14765">
    <property type="entry name" value="PS-DH"/>
    <property type="match status" value="1"/>
</dbReference>
<dbReference type="EMBL" id="JAKLMC020000002">
    <property type="protein sequence ID" value="KAK5957882.1"/>
    <property type="molecule type" value="Genomic_DNA"/>
</dbReference>
<evidence type="ECO:0000256" key="1">
    <source>
        <dbReference type="ARBA" id="ARBA00022450"/>
    </source>
</evidence>
<evidence type="ECO:0000313" key="10">
    <source>
        <dbReference type="EMBL" id="KAK5957882.1"/>
    </source>
</evidence>
<dbReference type="CDD" id="cd00833">
    <property type="entry name" value="PKS"/>
    <property type="match status" value="1"/>
</dbReference>
<dbReference type="InterPro" id="IPR056501">
    <property type="entry name" value="NAD-bd_HRPKS_sdrA"/>
</dbReference>
<dbReference type="Pfam" id="PF00698">
    <property type="entry name" value="Acyl_transf_1"/>
    <property type="match status" value="1"/>
</dbReference>
<keyword evidence="11" id="KW-1185">Reference proteome</keyword>
<dbReference type="GO" id="GO:0004312">
    <property type="term" value="F:fatty acid synthase activity"/>
    <property type="evidence" value="ECO:0007669"/>
    <property type="project" value="TreeGrafter"/>
</dbReference>
<dbReference type="PROSITE" id="PS50075">
    <property type="entry name" value="CARRIER"/>
    <property type="match status" value="1"/>
</dbReference>
<dbReference type="SUPFAM" id="SSF47336">
    <property type="entry name" value="ACP-like"/>
    <property type="match status" value="1"/>
</dbReference>
<dbReference type="SUPFAM" id="SSF50129">
    <property type="entry name" value="GroES-like"/>
    <property type="match status" value="1"/>
</dbReference>
<dbReference type="Pfam" id="PF00109">
    <property type="entry name" value="ketoacyl-synt"/>
    <property type="match status" value="1"/>
</dbReference>
<feature type="region of interest" description="N-terminal hotdog fold" evidence="5">
    <location>
        <begin position="960"/>
        <end position="1091"/>
    </location>
</feature>
<evidence type="ECO:0000256" key="3">
    <source>
        <dbReference type="ARBA" id="ARBA00022679"/>
    </source>
</evidence>
<dbReference type="PROSITE" id="PS52004">
    <property type="entry name" value="KS3_2"/>
    <property type="match status" value="1"/>
</dbReference>
<dbReference type="SUPFAM" id="SSF55048">
    <property type="entry name" value="Probable ACP-binding domain of malonyl-CoA ACP transacylase"/>
    <property type="match status" value="1"/>
</dbReference>
<evidence type="ECO:0000259" key="7">
    <source>
        <dbReference type="PROSITE" id="PS50075"/>
    </source>
</evidence>
<feature type="region of interest" description="Disordered" evidence="6">
    <location>
        <begin position="445"/>
        <end position="479"/>
    </location>
</feature>
<feature type="domain" description="Carrier" evidence="7">
    <location>
        <begin position="2312"/>
        <end position="2386"/>
    </location>
</feature>
<dbReference type="PANTHER" id="PTHR43775">
    <property type="entry name" value="FATTY ACID SYNTHASE"/>
    <property type="match status" value="1"/>
</dbReference>
<organism evidence="10 11">
    <name type="scientific">Knufia fluminis</name>
    <dbReference type="NCBI Taxonomy" id="191047"/>
    <lineage>
        <taxon>Eukaryota</taxon>
        <taxon>Fungi</taxon>
        <taxon>Dikarya</taxon>
        <taxon>Ascomycota</taxon>
        <taxon>Pezizomycotina</taxon>
        <taxon>Eurotiomycetes</taxon>
        <taxon>Chaetothyriomycetidae</taxon>
        <taxon>Chaetothyriales</taxon>
        <taxon>Trichomeriaceae</taxon>
        <taxon>Knufia</taxon>
    </lineage>
</organism>
<name>A0AAN8ESP0_9EURO</name>
<feature type="compositionally biased region" description="Polar residues" evidence="6">
    <location>
        <begin position="271"/>
        <end position="287"/>
    </location>
</feature>
<feature type="domain" description="PKS/mFAS DH" evidence="9">
    <location>
        <begin position="960"/>
        <end position="1268"/>
    </location>
</feature>
<keyword evidence="2" id="KW-0597">Phosphoprotein</keyword>
<dbReference type="InterPro" id="IPR036291">
    <property type="entry name" value="NAD(P)-bd_dom_sf"/>
</dbReference>
<keyword evidence="1" id="KW-0596">Phosphopantetheine</keyword>
<feature type="active site" description="Proton acceptor; for dehydratase activity" evidence="5">
    <location>
        <position position="992"/>
    </location>
</feature>
<feature type="domain" description="Ketosynthase family 3 (KS3)" evidence="8">
    <location>
        <begin position="5"/>
        <end position="431"/>
    </location>
</feature>
<dbReference type="InterPro" id="IPR057326">
    <property type="entry name" value="KR_dom"/>
</dbReference>
<dbReference type="GO" id="GO:0031177">
    <property type="term" value="F:phosphopantetheine binding"/>
    <property type="evidence" value="ECO:0007669"/>
    <property type="project" value="InterPro"/>
</dbReference>
<dbReference type="InterPro" id="IPR050091">
    <property type="entry name" value="PKS_NRPS_Biosynth_Enz"/>
</dbReference>
<dbReference type="PROSITE" id="PS52019">
    <property type="entry name" value="PKS_MFAS_DH"/>
    <property type="match status" value="1"/>
</dbReference>
<evidence type="ECO:0000256" key="2">
    <source>
        <dbReference type="ARBA" id="ARBA00022553"/>
    </source>
</evidence>
<evidence type="ECO:0000256" key="6">
    <source>
        <dbReference type="SAM" id="MobiDB-lite"/>
    </source>
</evidence>
<dbReference type="InterPro" id="IPR014030">
    <property type="entry name" value="Ketoacyl_synth_N"/>
</dbReference>
<dbReference type="InterPro" id="IPR001227">
    <property type="entry name" value="Ac_transferase_dom_sf"/>
</dbReference>
<dbReference type="Gene3D" id="3.10.129.110">
    <property type="entry name" value="Polyketide synthase dehydratase"/>
    <property type="match status" value="1"/>
</dbReference>
<dbReference type="Gene3D" id="3.40.47.10">
    <property type="match status" value="1"/>
</dbReference>
<keyword evidence="4" id="KW-0511">Multifunctional enzyme</keyword>
<dbReference type="Pfam" id="PF23114">
    <property type="entry name" value="NAD-bd_HRPKS_sdrA"/>
    <property type="match status" value="1"/>
</dbReference>